<feature type="domain" description="MobA/VirD2-like nuclease" evidence="1">
    <location>
        <begin position="17"/>
        <end position="144"/>
    </location>
</feature>
<dbReference type="Pfam" id="PF03432">
    <property type="entry name" value="Relaxase"/>
    <property type="match status" value="1"/>
</dbReference>
<evidence type="ECO:0000259" key="1">
    <source>
        <dbReference type="Pfam" id="PF03432"/>
    </source>
</evidence>
<evidence type="ECO:0000313" key="2">
    <source>
        <dbReference type="EMBL" id="RPD39453.1"/>
    </source>
</evidence>
<dbReference type="OrthoDB" id="1525197at2"/>
<protein>
    <recommendedName>
        <fullName evidence="1">MobA/VirD2-like nuclease domain-containing protein</fullName>
    </recommendedName>
</protein>
<organism evidence="2 3">
    <name type="scientific">Chitinophaga barathri</name>
    <dbReference type="NCBI Taxonomy" id="1647451"/>
    <lineage>
        <taxon>Bacteria</taxon>
        <taxon>Pseudomonadati</taxon>
        <taxon>Bacteroidota</taxon>
        <taxon>Chitinophagia</taxon>
        <taxon>Chitinophagales</taxon>
        <taxon>Chitinophagaceae</taxon>
        <taxon>Chitinophaga</taxon>
    </lineage>
</organism>
<dbReference type="InterPro" id="IPR005094">
    <property type="entry name" value="Endonuclease_MobA/VirD2"/>
</dbReference>
<comment type="caution">
    <text evidence="2">The sequence shown here is derived from an EMBL/GenBank/DDBJ whole genome shotgun (WGS) entry which is preliminary data.</text>
</comment>
<dbReference type="RefSeq" id="WP_120518097.1">
    <property type="nucleotide sequence ID" value="NZ_QXZY01000011.1"/>
</dbReference>
<reference evidence="3" key="1">
    <citation type="submission" date="2018-11" db="EMBL/GenBank/DDBJ databases">
        <title>Chitinophaga lutea sp.nov., isolate from arsenic contaminated soil.</title>
        <authorList>
            <person name="Zong Y."/>
        </authorList>
    </citation>
    <scope>NUCLEOTIDE SEQUENCE [LARGE SCALE GENOMIC DNA]</scope>
    <source>
        <strain evidence="3">YLT18</strain>
    </source>
</reference>
<dbReference type="AlphaFoldDB" id="A0A3N4MVN5"/>
<sequence>MISKVITGKSFSGCCRYVCKPAERAEILYVHGVRESDPKQMAEDFEQSRRLLPNKHRAVFHGILSFHPDDKVTNELMANLAQKYLQEIGLINTQVAVVKHTDKAHPHLHIIANLVNLNGKAISDSWLGLRGKKAAQALTQAHRLIVAERRPRKQPGRVLSEEETVKEEIHTAIATGRMLCHSFEELQNWMVRHQIDVMFKRNRAGEICGISFRKGKYAFKGSSIHRAYSFSGFQKTFGYRPNIRIEQAPRLRRGLRR</sequence>
<proteinExistence type="predicted"/>
<name>A0A3N4MVN5_9BACT</name>
<accession>A0A3N4MVN5</accession>
<evidence type="ECO:0000313" key="3">
    <source>
        <dbReference type="Proteomes" id="UP000279089"/>
    </source>
</evidence>
<dbReference type="Proteomes" id="UP000279089">
    <property type="component" value="Unassembled WGS sequence"/>
</dbReference>
<gene>
    <name evidence="2" type="ORF">EG028_20245</name>
</gene>
<keyword evidence="3" id="KW-1185">Reference proteome</keyword>
<dbReference type="EMBL" id="RMBX01000011">
    <property type="protein sequence ID" value="RPD39453.1"/>
    <property type="molecule type" value="Genomic_DNA"/>
</dbReference>